<dbReference type="AlphaFoldDB" id="A0A3P9QGS7"/>
<dbReference type="GO" id="GO:0005634">
    <property type="term" value="C:nucleus"/>
    <property type="evidence" value="ECO:0007669"/>
    <property type="project" value="UniProtKB-SubCell"/>
</dbReference>
<dbReference type="InterPro" id="IPR038840">
    <property type="entry name" value="RWDD3"/>
</dbReference>
<dbReference type="Pfam" id="PF05773">
    <property type="entry name" value="RWD"/>
    <property type="match status" value="1"/>
</dbReference>
<dbReference type="InterPro" id="IPR006575">
    <property type="entry name" value="RWD_dom"/>
</dbReference>
<organism evidence="7 8">
    <name type="scientific">Poecilia reticulata</name>
    <name type="common">Guppy</name>
    <name type="synonym">Acanthophacelus reticulatus</name>
    <dbReference type="NCBI Taxonomy" id="8081"/>
    <lineage>
        <taxon>Eukaryota</taxon>
        <taxon>Metazoa</taxon>
        <taxon>Chordata</taxon>
        <taxon>Craniata</taxon>
        <taxon>Vertebrata</taxon>
        <taxon>Euteleostomi</taxon>
        <taxon>Actinopterygii</taxon>
        <taxon>Neopterygii</taxon>
        <taxon>Teleostei</taxon>
        <taxon>Neoteleostei</taxon>
        <taxon>Acanthomorphata</taxon>
        <taxon>Ovalentaria</taxon>
        <taxon>Atherinomorphae</taxon>
        <taxon>Cyprinodontiformes</taxon>
        <taxon>Poeciliidae</taxon>
        <taxon>Poeciliinae</taxon>
        <taxon>Poecilia</taxon>
    </lineage>
</organism>
<dbReference type="Bgee" id="ENSPREG00000022280">
    <property type="expression patterns" value="Expressed in caudal fin and 1 other cell type or tissue"/>
</dbReference>
<reference evidence="8" key="1">
    <citation type="submission" date="2013-11" db="EMBL/GenBank/DDBJ databases">
        <title>The genomic landscape of the Guanapo guppy.</title>
        <authorList>
            <person name="Kuenstner A."/>
            <person name="Dreyer C."/>
        </authorList>
    </citation>
    <scope>NUCLEOTIDE SEQUENCE</scope>
    <source>
        <strain evidence="8">Guanapo</strain>
    </source>
</reference>
<keyword evidence="5" id="KW-0539">Nucleus</keyword>
<reference evidence="7" key="3">
    <citation type="submission" date="2025-09" db="UniProtKB">
        <authorList>
            <consortium name="Ensembl"/>
        </authorList>
    </citation>
    <scope>IDENTIFICATION</scope>
    <source>
        <strain evidence="7">Guanapo</strain>
    </source>
</reference>
<proteinExistence type="predicted"/>
<dbReference type="InterPro" id="IPR016135">
    <property type="entry name" value="UBQ-conjugating_enzyme/RWD"/>
</dbReference>
<sequence>MSDAAIEEVSVLSSIYCRDGEFQIVQQSGTLLVVLALGGTLNVSAVFHLHPSYPSCPPHISISTTSLSKIQCHNIRQKLMTRAAELPLEPMLLQLVEYLQQECVEQTEDQTGEQDGTGKDNQQEWTAVLLLDHIRSRNRYIRLLERWSQQLQLTCRLLLGPNPLIILLGERPNIKEFCHRLRTVKVDVDSSGKKCKERMMKVLAETPCSSLCQHRYGFVVKDYKSLSELTAVFEELNLAELYQQMLPTLSG</sequence>
<dbReference type="OMA" id="GITFRIQ"/>
<comment type="subcellular location">
    <subcellularLocation>
        <location evidence="2">Cytoplasm</location>
    </subcellularLocation>
    <subcellularLocation>
        <location evidence="1">Nucleus</location>
    </subcellularLocation>
</comment>
<keyword evidence="8" id="KW-1185">Reference proteome</keyword>
<evidence type="ECO:0000313" key="7">
    <source>
        <dbReference type="Ensembl" id="ENSPREP00000032878.1"/>
    </source>
</evidence>
<dbReference type="CDD" id="cd24164">
    <property type="entry name" value="RWDD3_C"/>
    <property type="match status" value="1"/>
</dbReference>
<evidence type="ECO:0000256" key="1">
    <source>
        <dbReference type="ARBA" id="ARBA00004123"/>
    </source>
</evidence>
<evidence type="ECO:0000256" key="2">
    <source>
        <dbReference type="ARBA" id="ARBA00004496"/>
    </source>
</evidence>
<protein>
    <recommendedName>
        <fullName evidence="3">RWD domain-containing protein 3</fullName>
    </recommendedName>
</protein>
<dbReference type="Ensembl" id="ENSPRET00000033253.1">
    <property type="protein sequence ID" value="ENSPREP00000032878.1"/>
    <property type="gene ID" value="ENSPREG00000022280.1"/>
</dbReference>
<dbReference type="PROSITE" id="PS50908">
    <property type="entry name" value="RWD"/>
    <property type="match status" value="1"/>
</dbReference>
<dbReference type="GO" id="GO:1902073">
    <property type="term" value="P:positive regulation of hypoxia-inducible factor-1alpha signaling pathway"/>
    <property type="evidence" value="ECO:0007669"/>
    <property type="project" value="InterPro"/>
</dbReference>
<feature type="domain" description="RWD" evidence="6">
    <location>
        <begin position="7"/>
        <end position="106"/>
    </location>
</feature>
<evidence type="ECO:0000256" key="4">
    <source>
        <dbReference type="ARBA" id="ARBA00022490"/>
    </source>
</evidence>
<name>A0A3P9QGS7_POERE</name>
<evidence type="ECO:0000256" key="5">
    <source>
        <dbReference type="ARBA" id="ARBA00023242"/>
    </source>
</evidence>
<accession>A0A3P9QGS7</accession>
<dbReference type="GeneTree" id="ENSGT00390000000954"/>
<dbReference type="SUPFAM" id="SSF54495">
    <property type="entry name" value="UBC-like"/>
    <property type="match status" value="1"/>
</dbReference>
<dbReference type="Proteomes" id="UP000242638">
    <property type="component" value="Unassembled WGS sequence"/>
</dbReference>
<dbReference type="STRING" id="8081.ENSPREP00000032878"/>
<keyword evidence="4" id="KW-0963">Cytoplasm</keyword>
<evidence type="ECO:0000259" key="6">
    <source>
        <dbReference type="PROSITE" id="PS50908"/>
    </source>
</evidence>
<reference evidence="7" key="2">
    <citation type="submission" date="2025-08" db="UniProtKB">
        <authorList>
            <consortium name="Ensembl"/>
        </authorList>
    </citation>
    <scope>IDENTIFICATION</scope>
    <source>
        <strain evidence="7">Guanapo</strain>
    </source>
</reference>
<dbReference type="GO" id="GO:0005737">
    <property type="term" value="C:cytoplasm"/>
    <property type="evidence" value="ECO:0007669"/>
    <property type="project" value="UniProtKB-SubCell"/>
</dbReference>
<dbReference type="SMART" id="SM00591">
    <property type="entry name" value="RWD"/>
    <property type="match status" value="1"/>
</dbReference>
<dbReference type="Gene3D" id="3.10.110.10">
    <property type="entry name" value="Ubiquitin Conjugating Enzyme"/>
    <property type="match status" value="1"/>
</dbReference>
<dbReference type="PANTHER" id="PTHR15628:SF1">
    <property type="entry name" value="RWD DOMAIN-CONTAINING PROTEIN 3"/>
    <property type="match status" value="1"/>
</dbReference>
<dbReference type="PANTHER" id="PTHR15628">
    <property type="entry name" value="RWD DOMAIN-CONTAINING PROTEIN 3"/>
    <property type="match status" value="1"/>
</dbReference>
<evidence type="ECO:0000313" key="8">
    <source>
        <dbReference type="Proteomes" id="UP000242638"/>
    </source>
</evidence>
<evidence type="ECO:0000256" key="3">
    <source>
        <dbReference type="ARBA" id="ARBA00015444"/>
    </source>
</evidence>
<dbReference type="GO" id="GO:0033235">
    <property type="term" value="P:positive regulation of protein sumoylation"/>
    <property type="evidence" value="ECO:0007669"/>
    <property type="project" value="InterPro"/>
</dbReference>